<gene>
    <name evidence="1" type="ORF">FEM48_Zijuj11G0151500</name>
</gene>
<reference evidence="1" key="1">
    <citation type="journal article" date="2021" name="Front. Plant Sci.">
        <title>Chromosome-Scale Genome Assembly for Chinese Sour Jujube and Insights Into Its Genome Evolution and Domestication Signature.</title>
        <authorList>
            <person name="Shen L.-Y."/>
            <person name="Luo H."/>
            <person name="Wang X.-L."/>
            <person name="Wang X.-M."/>
            <person name="Qiu X.-J."/>
            <person name="Liu H."/>
            <person name="Zhou S.-S."/>
            <person name="Jia K.-H."/>
            <person name="Nie S."/>
            <person name="Bao Y.-T."/>
            <person name="Zhang R.-G."/>
            <person name="Yun Q.-Z."/>
            <person name="Chai Y.-H."/>
            <person name="Lu J.-Y."/>
            <person name="Li Y."/>
            <person name="Zhao S.-W."/>
            <person name="Mao J.-F."/>
            <person name="Jia S.-G."/>
            <person name="Mao Y.-M."/>
        </authorList>
    </citation>
    <scope>NUCLEOTIDE SEQUENCE</scope>
    <source>
        <strain evidence="1">AT0</strain>
        <tissue evidence="1">Leaf</tissue>
    </source>
</reference>
<name>A0A978UJN5_ZIZJJ</name>
<proteinExistence type="predicted"/>
<protein>
    <submittedName>
        <fullName evidence="1">Uncharacterized protein</fullName>
    </submittedName>
</protein>
<dbReference type="AlphaFoldDB" id="A0A978UJN5"/>
<comment type="caution">
    <text evidence="1">The sequence shown here is derived from an EMBL/GenBank/DDBJ whole genome shotgun (WGS) entry which is preliminary data.</text>
</comment>
<dbReference type="Proteomes" id="UP000813462">
    <property type="component" value="Unassembled WGS sequence"/>
</dbReference>
<accession>A0A978UJN5</accession>
<evidence type="ECO:0000313" key="1">
    <source>
        <dbReference type="EMBL" id="KAH7515016.1"/>
    </source>
</evidence>
<evidence type="ECO:0000313" key="2">
    <source>
        <dbReference type="Proteomes" id="UP000813462"/>
    </source>
</evidence>
<organism evidence="1 2">
    <name type="scientific">Ziziphus jujuba var. spinosa</name>
    <dbReference type="NCBI Taxonomy" id="714518"/>
    <lineage>
        <taxon>Eukaryota</taxon>
        <taxon>Viridiplantae</taxon>
        <taxon>Streptophyta</taxon>
        <taxon>Embryophyta</taxon>
        <taxon>Tracheophyta</taxon>
        <taxon>Spermatophyta</taxon>
        <taxon>Magnoliopsida</taxon>
        <taxon>eudicotyledons</taxon>
        <taxon>Gunneridae</taxon>
        <taxon>Pentapetalae</taxon>
        <taxon>rosids</taxon>
        <taxon>fabids</taxon>
        <taxon>Rosales</taxon>
        <taxon>Rhamnaceae</taxon>
        <taxon>Paliureae</taxon>
        <taxon>Ziziphus</taxon>
    </lineage>
</organism>
<dbReference type="EMBL" id="JAEACU010000011">
    <property type="protein sequence ID" value="KAH7515016.1"/>
    <property type="molecule type" value="Genomic_DNA"/>
</dbReference>
<sequence length="192" mass="21612">MVLNVFGKPIGNETLKAMPKYQDKEVITAVNRAYEALIMKNADDKGVNAREFVESLKKSMGILGIVHTRCCSKMVNGVHFFMSISLHVVGPLQLPYMAVRMRIEMLLTGCCPRTIHTKTTTASILKSERIDWSSIHDNDLRMLTKFDHHYSSATLNGCYSTVITGYSDVIYSGDRICPIFEGIMTLENAWIQ</sequence>